<dbReference type="GeneID" id="83011060"/>
<dbReference type="OrthoDB" id="1708204at2"/>
<comment type="caution">
    <text evidence="1">The sequence shown here is derived from an EMBL/GenBank/DDBJ whole genome shotgun (WGS) entry which is preliminary data.</text>
</comment>
<dbReference type="AlphaFoldDB" id="L1QJA3"/>
<sequence length="78" mass="9156">MELRDICVNKVRKNKCKRLVVDICLGDECPFKQTSKQQEEAQRSVFKRLSSLDGQLQLYISDKYYNGSMPWQKGGRRI</sequence>
<reference evidence="1 2" key="1">
    <citation type="submission" date="2012-05" db="EMBL/GenBank/DDBJ databases">
        <authorList>
            <person name="Weinstock G."/>
            <person name="Sodergren E."/>
            <person name="Lobos E.A."/>
            <person name="Fulton L."/>
            <person name="Fulton R."/>
            <person name="Courtney L."/>
            <person name="Fronick C."/>
            <person name="O'Laughlin M."/>
            <person name="Godfrey J."/>
            <person name="Wilson R.M."/>
            <person name="Miner T."/>
            <person name="Farmer C."/>
            <person name="Delehaunty K."/>
            <person name="Cordes M."/>
            <person name="Minx P."/>
            <person name="Tomlinson C."/>
            <person name="Chen J."/>
            <person name="Wollam A."/>
            <person name="Pepin K.H."/>
            <person name="Bhonagiri V."/>
            <person name="Zhang X."/>
            <person name="Suruliraj S."/>
            <person name="Warren W."/>
            <person name="Mitreva M."/>
            <person name="Mardis E.R."/>
            <person name="Wilson R.K."/>
        </authorList>
    </citation>
    <scope>NUCLEOTIDE SEQUENCE [LARGE SCALE GENOMIC DNA]</scope>
    <source>
        <strain evidence="1 2">DSM 1785</strain>
    </source>
</reference>
<organism evidence="1 2">
    <name type="scientific">Clostridium celatum DSM 1785</name>
    <dbReference type="NCBI Taxonomy" id="545697"/>
    <lineage>
        <taxon>Bacteria</taxon>
        <taxon>Bacillati</taxon>
        <taxon>Bacillota</taxon>
        <taxon>Clostridia</taxon>
        <taxon>Eubacteriales</taxon>
        <taxon>Clostridiaceae</taxon>
        <taxon>Clostridium</taxon>
    </lineage>
</organism>
<proteinExistence type="predicted"/>
<evidence type="ECO:0000313" key="2">
    <source>
        <dbReference type="Proteomes" id="UP000010420"/>
    </source>
</evidence>
<dbReference type="Proteomes" id="UP000010420">
    <property type="component" value="Unassembled WGS sequence"/>
</dbReference>
<evidence type="ECO:0000313" key="1">
    <source>
        <dbReference type="EMBL" id="EKY28094.1"/>
    </source>
</evidence>
<gene>
    <name evidence="1" type="ORF">HMPREF0216_00936</name>
</gene>
<dbReference type="eggNOG" id="ENOG5033G8V">
    <property type="taxonomic scope" value="Bacteria"/>
</dbReference>
<dbReference type="EMBL" id="AMEZ01000026">
    <property type="protein sequence ID" value="EKY28094.1"/>
    <property type="molecule type" value="Genomic_DNA"/>
</dbReference>
<dbReference type="HOGENOM" id="CLU_185908_0_0_9"/>
<protein>
    <submittedName>
        <fullName evidence="1">Uncharacterized protein</fullName>
    </submittedName>
</protein>
<dbReference type="PATRIC" id="fig|545697.3.peg.922"/>
<accession>L1QJA3</accession>
<name>L1QJA3_9CLOT</name>
<dbReference type="STRING" id="545697.HMPREF0216_00936"/>
<keyword evidence="2" id="KW-1185">Reference proteome</keyword>
<dbReference type="RefSeq" id="WP_005211561.1">
    <property type="nucleotide sequence ID" value="NZ_KB291618.1"/>
</dbReference>